<dbReference type="GO" id="GO:0008961">
    <property type="term" value="F:phosphatidylglycerol-prolipoprotein diacylglyceryl transferase activity"/>
    <property type="evidence" value="ECO:0007669"/>
    <property type="project" value="UniProtKB-UniRule"/>
</dbReference>
<evidence type="ECO:0000256" key="1">
    <source>
        <dbReference type="ARBA" id="ARBA00007150"/>
    </source>
</evidence>
<dbReference type="GO" id="GO:0042158">
    <property type="term" value="P:lipoprotein biosynthetic process"/>
    <property type="evidence" value="ECO:0007669"/>
    <property type="project" value="UniProtKB-UniRule"/>
</dbReference>
<reference evidence="9" key="1">
    <citation type="journal article" date="2014" name="Int. J. Syst. Evol. Microbiol.">
        <title>Complete genome sequence of Corynebacterium casei LMG S-19264T (=DSM 44701T), isolated from a smear-ripened cheese.</title>
        <authorList>
            <consortium name="US DOE Joint Genome Institute (JGI-PGF)"/>
            <person name="Walter F."/>
            <person name="Albersmeier A."/>
            <person name="Kalinowski J."/>
            <person name="Ruckert C."/>
        </authorList>
    </citation>
    <scope>NUCLEOTIDE SEQUENCE</scope>
    <source>
        <strain evidence="9">JCM 19831</strain>
    </source>
</reference>
<organism evidence="9 10">
    <name type="scientific">Dactylosporangium sucinum</name>
    <dbReference type="NCBI Taxonomy" id="1424081"/>
    <lineage>
        <taxon>Bacteria</taxon>
        <taxon>Bacillati</taxon>
        <taxon>Actinomycetota</taxon>
        <taxon>Actinomycetes</taxon>
        <taxon>Micromonosporales</taxon>
        <taxon>Micromonosporaceae</taxon>
        <taxon>Dactylosporangium</taxon>
    </lineage>
</organism>
<dbReference type="NCBIfam" id="TIGR00544">
    <property type="entry name" value="lgt"/>
    <property type="match status" value="1"/>
</dbReference>
<name>A0A917WZK5_9ACTN</name>
<comment type="function">
    <text evidence="7">Catalyzes the transfer of the diacylglyceryl group from phosphatidylglycerol to the sulfhydryl group of the N-terminal cysteine of a prolipoprotein, the first step in the formation of mature lipoproteins.</text>
</comment>
<proteinExistence type="inferred from homology"/>
<keyword evidence="4 7" id="KW-0812">Transmembrane</keyword>
<sequence>MDAALFPLAEIPSPTRGVWDIGPIPLRAYALCIVLGIVAACFIADRRLRARGAPPWVILDVAIWAVPAGIIGARLYHVLTSPEAYFGDGGSIVKAFKIWEGGLGIWGGIAGGALGAFIACRRLNLPFAMTADALAVGLPVAQAIGRWGNWFNNELYGKETTLPWGLKVYQWDAAAGRAQEIAGEPNVAGIFHPTFLYESLWCIGVALVVWYADRRWSLGRGRAFALYVMLYTVGRFWVELLRIDEAHHFLGMRLNNWTSIIVFAAALAYFLRVRGPQERVTYDEQGRITLVGADSPAVPEKSETSEKDEAAESADAQEADAAADDEPEDEDEPRTKTEKAEEEAGKP</sequence>
<evidence type="ECO:0000256" key="4">
    <source>
        <dbReference type="ARBA" id="ARBA00022692"/>
    </source>
</evidence>
<feature type="transmembrane region" description="Helical" evidence="7">
    <location>
        <begin position="56"/>
        <end position="76"/>
    </location>
</feature>
<dbReference type="Pfam" id="PF01790">
    <property type="entry name" value="LGT"/>
    <property type="match status" value="1"/>
</dbReference>
<keyword evidence="2 7" id="KW-1003">Cell membrane</keyword>
<dbReference type="InterPro" id="IPR001640">
    <property type="entry name" value="Lgt"/>
</dbReference>
<comment type="catalytic activity">
    <reaction evidence="7">
        <text>L-cysteinyl-[prolipoprotein] + a 1,2-diacyl-sn-glycero-3-phospho-(1'-sn-glycerol) = an S-1,2-diacyl-sn-glyceryl-L-cysteinyl-[prolipoprotein] + sn-glycerol 1-phosphate + H(+)</text>
        <dbReference type="Rhea" id="RHEA:56712"/>
        <dbReference type="Rhea" id="RHEA-COMP:14679"/>
        <dbReference type="Rhea" id="RHEA-COMP:14680"/>
        <dbReference type="ChEBI" id="CHEBI:15378"/>
        <dbReference type="ChEBI" id="CHEBI:29950"/>
        <dbReference type="ChEBI" id="CHEBI:57685"/>
        <dbReference type="ChEBI" id="CHEBI:64716"/>
        <dbReference type="ChEBI" id="CHEBI:140658"/>
        <dbReference type="EC" id="2.5.1.145"/>
    </reaction>
</comment>
<reference evidence="9" key="2">
    <citation type="submission" date="2020-09" db="EMBL/GenBank/DDBJ databases">
        <authorList>
            <person name="Sun Q."/>
            <person name="Ohkuma M."/>
        </authorList>
    </citation>
    <scope>NUCLEOTIDE SEQUENCE</scope>
    <source>
        <strain evidence="9">JCM 19831</strain>
    </source>
</reference>
<dbReference type="EC" id="2.5.1.145" evidence="7"/>
<feature type="transmembrane region" description="Helical" evidence="7">
    <location>
        <begin position="96"/>
        <end position="118"/>
    </location>
</feature>
<dbReference type="HAMAP" id="MF_01147">
    <property type="entry name" value="Lgt"/>
    <property type="match status" value="1"/>
</dbReference>
<feature type="transmembrane region" description="Helical" evidence="7">
    <location>
        <begin position="224"/>
        <end position="242"/>
    </location>
</feature>
<dbReference type="PANTHER" id="PTHR30589">
    <property type="entry name" value="PROLIPOPROTEIN DIACYLGLYCERYL TRANSFERASE"/>
    <property type="match status" value="1"/>
</dbReference>
<evidence type="ECO:0000256" key="6">
    <source>
        <dbReference type="ARBA" id="ARBA00023136"/>
    </source>
</evidence>
<keyword evidence="5 7" id="KW-1133">Transmembrane helix</keyword>
<comment type="similarity">
    <text evidence="1 7">Belongs to the Lgt family.</text>
</comment>
<comment type="pathway">
    <text evidence="7">Protein modification; lipoprotein biosynthesis (diacylglyceryl transfer).</text>
</comment>
<comment type="caution">
    <text evidence="9">The sequence shown here is derived from an EMBL/GenBank/DDBJ whole genome shotgun (WGS) entry which is preliminary data.</text>
</comment>
<evidence type="ECO:0000313" key="10">
    <source>
        <dbReference type="Proteomes" id="UP000642070"/>
    </source>
</evidence>
<accession>A0A917WZK5</accession>
<feature type="region of interest" description="Disordered" evidence="8">
    <location>
        <begin position="292"/>
        <end position="347"/>
    </location>
</feature>
<dbReference type="PROSITE" id="PS01311">
    <property type="entry name" value="LGT"/>
    <property type="match status" value="1"/>
</dbReference>
<dbReference type="EMBL" id="BMPI01000026">
    <property type="protein sequence ID" value="GGM43594.1"/>
    <property type="molecule type" value="Genomic_DNA"/>
</dbReference>
<evidence type="ECO:0000256" key="3">
    <source>
        <dbReference type="ARBA" id="ARBA00022679"/>
    </source>
</evidence>
<comment type="subcellular location">
    <subcellularLocation>
        <location evidence="7">Cell membrane</location>
        <topology evidence="7">Multi-pass membrane protein</topology>
    </subcellularLocation>
</comment>
<evidence type="ECO:0000313" key="9">
    <source>
        <dbReference type="EMBL" id="GGM43594.1"/>
    </source>
</evidence>
<evidence type="ECO:0000256" key="8">
    <source>
        <dbReference type="SAM" id="MobiDB-lite"/>
    </source>
</evidence>
<keyword evidence="3 7" id="KW-0808">Transferase</keyword>
<gene>
    <name evidence="9" type="primary">lgt1</name>
    <name evidence="7" type="synonym">lgt</name>
    <name evidence="9" type="ORF">GCM10007977_051400</name>
</gene>
<feature type="transmembrane region" description="Helical" evidence="7">
    <location>
        <begin position="26"/>
        <end position="44"/>
    </location>
</feature>
<dbReference type="GO" id="GO:0005886">
    <property type="term" value="C:plasma membrane"/>
    <property type="evidence" value="ECO:0007669"/>
    <property type="project" value="UniProtKB-SubCell"/>
</dbReference>
<dbReference type="AlphaFoldDB" id="A0A917WZK5"/>
<feature type="transmembrane region" description="Helical" evidence="7">
    <location>
        <begin position="125"/>
        <end position="145"/>
    </location>
</feature>
<feature type="binding site" evidence="7">
    <location>
        <position position="146"/>
    </location>
    <ligand>
        <name>a 1,2-diacyl-sn-glycero-3-phospho-(1'-sn-glycerol)</name>
        <dbReference type="ChEBI" id="CHEBI:64716"/>
    </ligand>
</feature>
<evidence type="ECO:0000256" key="7">
    <source>
        <dbReference type="HAMAP-Rule" id="MF_01147"/>
    </source>
</evidence>
<evidence type="ECO:0000256" key="2">
    <source>
        <dbReference type="ARBA" id="ARBA00022475"/>
    </source>
</evidence>
<feature type="transmembrane region" description="Helical" evidence="7">
    <location>
        <begin position="195"/>
        <end position="212"/>
    </location>
</feature>
<dbReference type="PANTHER" id="PTHR30589:SF0">
    <property type="entry name" value="PHOSPHATIDYLGLYCEROL--PROLIPOPROTEIN DIACYLGLYCERYL TRANSFERASE"/>
    <property type="match status" value="1"/>
</dbReference>
<evidence type="ECO:0000256" key="5">
    <source>
        <dbReference type="ARBA" id="ARBA00022989"/>
    </source>
</evidence>
<protein>
    <recommendedName>
        <fullName evidence="7">Phosphatidylglycerol--prolipoprotein diacylglyceryl transferase</fullName>
        <ecNumber evidence="7">2.5.1.145</ecNumber>
    </recommendedName>
</protein>
<keyword evidence="10" id="KW-1185">Reference proteome</keyword>
<dbReference type="RefSeq" id="WP_190252493.1">
    <property type="nucleotide sequence ID" value="NZ_BMPI01000026.1"/>
</dbReference>
<keyword evidence="6 7" id="KW-0472">Membrane</keyword>
<feature type="compositionally biased region" description="Basic and acidic residues" evidence="8">
    <location>
        <begin position="333"/>
        <end position="347"/>
    </location>
</feature>
<feature type="compositionally biased region" description="Basic and acidic residues" evidence="8">
    <location>
        <begin position="300"/>
        <end position="310"/>
    </location>
</feature>
<feature type="compositionally biased region" description="Acidic residues" evidence="8">
    <location>
        <begin position="311"/>
        <end position="332"/>
    </location>
</feature>
<dbReference type="Proteomes" id="UP000642070">
    <property type="component" value="Unassembled WGS sequence"/>
</dbReference>
<feature type="transmembrane region" description="Helical" evidence="7">
    <location>
        <begin position="254"/>
        <end position="271"/>
    </location>
</feature>